<feature type="transmembrane region" description="Helical" evidence="1">
    <location>
        <begin position="107"/>
        <end position="129"/>
    </location>
</feature>
<feature type="transmembrane region" description="Helical" evidence="1">
    <location>
        <begin position="174"/>
        <end position="191"/>
    </location>
</feature>
<keyword evidence="3" id="KW-1185">Reference proteome</keyword>
<dbReference type="Pfam" id="PF04018">
    <property type="entry name" value="VCA0040-like"/>
    <property type="match status" value="1"/>
</dbReference>
<evidence type="ECO:0000256" key="1">
    <source>
        <dbReference type="SAM" id="Phobius"/>
    </source>
</evidence>
<dbReference type="RefSeq" id="WP_092558692.1">
    <property type="nucleotide sequence ID" value="NZ_FOYZ01000001.1"/>
</dbReference>
<feature type="transmembrane region" description="Helical" evidence="1">
    <location>
        <begin position="55"/>
        <end position="76"/>
    </location>
</feature>
<keyword evidence="1" id="KW-0812">Transmembrane</keyword>
<feature type="transmembrane region" description="Helical" evidence="1">
    <location>
        <begin position="82"/>
        <end position="100"/>
    </location>
</feature>
<dbReference type="OrthoDB" id="9793746at2"/>
<name>A0A1I6HKL0_9FIRM</name>
<sequence length="284" mass="30623">MNFLKDILRGVLIGIANAIPGVSGGTMMVSMGIYDKIISAITTISKQLKKSIITLLPYGVGMVLGIVGLSFVIEYLFDHFPLQTALLFIGLILGGIPMLLGHFKGKVISGTNIIVFLLFFVFMIFLQWLGEGNGEEAVLTLSFISLLQLFFIGVVASATMVIPGVSGSMMLMLLGYYNPIIEMITAIIRALVSGDFSTLLTKVAIMIPFGIGVILGIYFIAKLIELLLKKKETLAYSGILGLVAASPFVVLMQCGVKELNVMILLSSAVTFCIGFVISFFLGRE</sequence>
<organism evidence="2 3">
    <name type="scientific">Anaeromicropila populeti</name>
    <dbReference type="NCBI Taxonomy" id="37658"/>
    <lineage>
        <taxon>Bacteria</taxon>
        <taxon>Bacillati</taxon>
        <taxon>Bacillota</taxon>
        <taxon>Clostridia</taxon>
        <taxon>Lachnospirales</taxon>
        <taxon>Lachnospiraceae</taxon>
        <taxon>Anaeromicropila</taxon>
    </lineage>
</organism>
<feature type="transmembrane region" description="Helical" evidence="1">
    <location>
        <begin position="12"/>
        <end position="34"/>
    </location>
</feature>
<accession>A0A1I6HKL0</accession>
<evidence type="ECO:0000313" key="2">
    <source>
        <dbReference type="EMBL" id="SFR54830.1"/>
    </source>
</evidence>
<feature type="transmembrane region" description="Helical" evidence="1">
    <location>
        <begin position="203"/>
        <end position="221"/>
    </location>
</feature>
<keyword evidence="1" id="KW-1133">Transmembrane helix</keyword>
<gene>
    <name evidence="2" type="ORF">SAMN05661086_00054</name>
</gene>
<reference evidence="2 3" key="1">
    <citation type="submission" date="2016-10" db="EMBL/GenBank/DDBJ databases">
        <authorList>
            <person name="de Groot N.N."/>
        </authorList>
    </citation>
    <scope>NUCLEOTIDE SEQUENCE [LARGE SCALE GENOMIC DNA]</scope>
    <source>
        <strain evidence="2 3">743A</strain>
    </source>
</reference>
<dbReference type="PANTHER" id="PTHR37308:SF1">
    <property type="entry name" value="POLYPRENYL-PHOSPHATE TRANSPORTER"/>
    <property type="match status" value="1"/>
</dbReference>
<protein>
    <submittedName>
        <fullName evidence="2">Putative membrane protein</fullName>
    </submittedName>
</protein>
<dbReference type="InterPro" id="IPR007163">
    <property type="entry name" value="VCA0040-like"/>
</dbReference>
<dbReference type="AlphaFoldDB" id="A0A1I6HKL0"/>
<evidence type="ECO:0000313" key="3">
    <source>
        <dbReference type="Proteomes" id="UP000199659"/>
    </source>
</evidence>
<feature type="transmembrane region" description="Helical" evidence="1">
    <location>
        <begin position="233"/>
        <end position="253"/>
    </location>
</feature>
<dbReference type="PANTHER" id="PTHR37308">
    <property type="entry name" value="INTEGRAL MEMBRANE PROTEIN"/>
    <property type="match status" value="1"/>
</dbReference>
<proteinExistence type="predicted"/>
<dbReference type="Proteomes" id="UP000199659">
    <property type="component" value="Unassembled WGS sequence"/>
</dbReference>
<dbReference type="STRING" id="37658.SAMN05661086_00054"/>
<keyword evidence="1" id="KW-0472">Membrane</keyword>
<feature type="transmembrane region" description="Helical" evidence="1">
    <location>
        <begin position="259"/>
        <end position="281"/>
    </location>
</feature>
<dbReference type="EMBL" id="FOYZ01000001">
    <property type="protein sequence ID" value="SFR54830.1"/>
    <property type="molecule type" value="Genomic_DNA"/>
</dbReference>
<feature type="transmembrane region" description="Helical" evidence="1">
    <location>
        <begin position="141"/>
        <end position="162"/>
    </location>
</feature>